<dbReference type="InterPro" id="IPR006943">
    <property type="entry name" value="DUF641_pln"/>
</dbReference>
<evidence type="ECO:0000259" key="3">
    <source>
        <dbReference type="Pfam" id="PF24994"/>
    </source>
</evidence>
<evidence type="ECO:0008006" key="6">
    <source>
        <dbReference type="Google" id="ProtNLM"/>
    </source>
</evidence>
<dbReference type="InterPro" id="IPR040225">
    <property type="entry name" value="GIL1-like"/>
</dbReference>
<dbReference type="Proteomes" id="UP001419268">
    <property type="component" value="Unassembled WGS sequence"/>
</dbReference>
<keyword evidence="1" id="KW-0175">Coiled coil</keyword>
<accession>A0AAP0E8N7</accession>
<dbReference type="GO" id="GO:0009959">
    <property type="term" value="P:negative gravitropism"/>
    <property type="evidence" value="ECO:0007669"/>
    <property type="project" value="InterPro"/>
</dbReference>
<evidence type="ECO:0000259" key="2">
    <source>
        <dbReference type="Pfam" id="PF04859"/>
    </source>
</evidence>
<dbReference type="PANTHER" id="PTHR31161">
    <property type="entry name" value="PROTEIN GRAVITROPIC IN THE LIGHT 1"/>
    <property type="match status" value="1"/>
</dbReference>
<dbReference type="AlphaFoldDB" id="A0AAP0E8N7"/>
<reference evidence="4 5" key="1">
    <citation type="submission" date="2024-01" db="EMBL/GenBank/DDBJ databases">
        <title>Genome assemblies of Stephania.</title>
        <authorList>
            <person name="Yang L."/>
        </authorList>
    </citation>
    <scope>NUCLEOTIDE SEQUENCE [LARGE SCALE GENOMIC DNA]</scope>
    <source>
        <strain evidence="4">JXDWG</strain>
        <tissue evidence="4">Leaf</tissue>
    </source>
</reference>
<dbReference type="Pfam" id="PF04859">
    <property type="entry name" value="DUF641"/>
    <property type="match status" value="1"/>
</dbReference>
<dbReference type="EMBL" id="JBBNAG010000012">
    <property type="protein sequence ID" value="KAK9088699.1"/>
    <property type="molecule type" value="Genomic_DNA"/>
</dbReference>
<evidence type="ECO:0000256" key="1">
    <source>
        <dbReference type="SAM" id="Coils"/>
    </source>
</evidence>
<gene>
    <name evidence="4" type="ORF">Scep_027781</name>
</gene>
<dbReference type="Pfam" id="PF24994">
    <property type="entry name" value="GIL1_IRKI_C"/>
    <property type="match status" value="1"/>
</dbReference>
<name>A0AAP0E8N7_9MAGN</name>
<evidence type="ECO:0000313" key="5">
    <source>
        <dbReference type="Proteomes" id="UP001419268"/>
    </source>
</evidence>
<feature type="coiled-coil region" evidence="1">
    <location>
        <begin position="154"/>
        <end position="188"/>
    </location>
</feature>
<feature type="domain" description="DUF641" evidence="2">
    <location>
        <begin position="68"/>
        <end position="188"/>
    </location>
</feature>
<keyword evidence="5" id="KW-1185">Reference proteome</keyword>
<sequence>MDSVKPVPGTHNVRGVVRSVTKALRLRTGRGVTPDDTIRKTKLQDRFKSDNFHSADEDEENAHYKMGVEVLLAKLFASIASVKAAYAELQIAQSPYDAEGIQSADEAAVGELKRLSELKHSYLKKQFDPCPEEGLLLAEILEQQSVIKTYEIMAKKLESQQKLKDSEIEFLREKLAELDKQNGMLDKRLSHNSPLSSVLDDVHLSGLSHNHFNRVLRRVVKSVQCFVKLMMGEMESTGWDLGAAASAIEPNVVYQKPKHLCFSFESFVCRVMFDGFQYPNFLLGNEPMQEKKQRQLSFFNVFQDFKHLKPMEFLVRNPNSTFGRFCCTKYLHLVHPKLETSFFGDLKQRNLVNSGGCPDSSFFCAFLEMAKQVWLLHCAAFSFDPEASIFQIKKGCRFSEVFMEAVNHEAFFSSENKVITSPKIAFTVVPGFKIGKSVLQSQVYLSQ</sequence>
<feature type="domain" description="GIL1/IRKI C-terminal" evidence="3">
    <location>
        <begin position="389"/>
        <end position="444"/>
    </location>
</feature>
<comment type="caution">
    <text evidence="4">The sequence shown here is derived from an EMBL/GenBank/DDBJ whole genome shotgun (WGS) entry which is preliminary data.</text>
</comment>
<proteinExistence type="predicted"/>
<dbReference type="GO" id="GO:0009639">
    <property type="term" value="P:response to red or far red light"/>
    <property type="evidence" value="ECO:0007669"/>
    <property type="project" value="InterPro"/>
</dbReference>
<protein>
    <recommendedName>
        <fullName evidence="6">DUF641 domain-containing protein</fullName>
    </recommendedName>
</protein>
<organism evidence="4 5">
    <name type="scientific">Stephania cephalantha</name>
    <dbReference type="NCBI Taxonomy" id="152367"/>
    <lineage>
        <taxon>Eukaryota</taxon>
        <taxon>Viridiplantae</taxon>
        <taxon>Streptophyta</taxon>
        <taxon>Embryophyta</taxon>
        <taxon>Tracheophyta</taxon>
        <taxon>Spermatophyta</taxon>
        <taxon>Magnoliopsida</taxon>
        <taxon>Ranunculales</taxon>
        <taxon>Menispermaceae</taxon>
        <taxon>Menispermoideae</taxon>
        <taxon>Cissampelideae</taxon>
        <taxon>Stephania</taxon>
    </lineage>
</organism>
<dbReference type="InterPro" id="IPR056813">
    <property type="entry name" value="GIL1_IRKI_C"/>
</dbReference>
<evidence type="ECO:0000313" key="4">
    <source>
        <dbReference type="EMBL" id="KAK9088699.1"/>
    </source>
</evidence>